<dbReference type="GO" id="GO:0044774">
    <property type="term" value="P:mitotic DNA integrity checkpoint signaling"/>
    <property type="evidence" value="ECO:0007669"/>
    <property type="project" value="TreeGrafter"/>
</dbReference>
<dbReference type="GO" id="GO:0000793">
    <property type="term" value="C:condensed chromosome"/>
    <property type="evidence" value="ECO:0007669"/>
    <property type="project" value="TreeGrafter"/>
</dbReference>
<dbReference type="GO" id="GO:0003697">
    <property type="term" value="F:single-stranded DNA binding"/>
    <property type="evidence" value="ECO:0007669"/>
    <property type="project" value="TreeGrafter"/>
</dbReference>
<feature type="region of interest" description="Disordered" evidence="1">
    <location>
        <begin position="36"/>
        <end position="56"/>
    </location>
</feature>
<organism evidence="2 3">
    <name type="scientific">Muntiacus muntjak</name>
    <name type="common">Barking deer</name>
    <name type="synonym">Indian muntjac</name>
    <dbReference type="NCBI Taxonomy" id="9888"/>
    <lineage>
        <taxon>Eukaryota</taxon>
        <taxon>Metazoa</taxon>
        <taxon>Chordata</taxon>
        <taxon>Craniata</taxon>
        <taxon>Vertebrata</taxon>
        <taxon>Euteleostomi</taxon>
        <taxon>Mammalia</taxon>
        <taxon>Eutheria</taxon>
        <taxon>Laurasiatheria</taxon>
        <taxon>Artiodactyla</taxon>
        <taxon>Ruminantia</taxon>
        <taxon>Pecora</taxon>
        <taxon>Cervidae</taxon>
        <taxon>Muntiacinae</taxon>
        <taxon>Muntiacus</taxon>
    </lineage>
</organism>
<protein>
    <submittedName>
        <fullName evidence="2">Uncharacterized protein</fullName>
    </submittedName>
</protein>
<dbReference type="PANTHER" id="PTHR46060:SF2">
    <property type="entry name" value="HISTONE-LYSINE N-METHYLTRANSFERASE SETMAR"/>
    <property type="match status" value="1"/>
</dbReference>
<dbReference type="GO" id="GO:0000729">
    <property type="term" value="P:DNA double-strand break processing"/>
    <property type="evidence" value="ECO:0007669"/>
    <property type="project" value="TreeGrafter"/>
</dbReference>
<dbReference type="GO" id="GO:0042800">
    <property type="term" value="F:histone H3K4 methyltransferase activity"/>
    <property type="evidence" value="ECO:0007669"/>
    <property type="project" value="TreeGrafter"/>
</dbReference>
<dbReference type="GO" id="GO:0046975">
    <property type="term" value="F:histone H3K36 methyltransferase activity"/>
    <property type="evidence" value="ECO:0007669"/>
    <property type="project" value="TreeGrafter"/>
</dbReference>
<evidence type="ECO:0000313" key="3">
    <source>
        <dbReference type="Proteomes" id="UP000326458"/>
    </source>
</evidence>
<dbReference type="GO" id="GO:0006303">
    <property type="term" value="P:double-strand break repair via nonhomologous end joining"/>
    <property type="evidence" value="ECO:0007669"/>
    <property type="project" value="TreeGrafter"/>
</dbReference>
<dbReference type="GO" id="GO:0031297">
    <property type="term" value="P:replication fork processing"/>
    <property type="evidence" value="ECO:0007669"/>
    <property type="project" value="TreeGrafter"/>
</dbReference>
<dbReference type="GO" id="GO:0000014">
    <property type="term" value="F:single-stranded DNA endodeoxyribonuclease activity"/>
    <property type="evidence" value="ECO:0007669"/>
    <property type="project" value="TreeGrafter"/>
</dbReference>
<sequence length="129" mass="15140">MILDKKQIQAIFLFEFKMCHKASKTTCNINNAFGPGTSNEHTVHLEDEEHNGQPSEVDNDQLRAIMEADPFTSTQEHLKQIRKLKKLDKNHHFEMLSSHNLHNNEPFLDWIVSCDKKWILYNNRQKPAQ</sequence>
<accession>A0A5N3W7L4</accession>
<proteinExistence type="predicted"/>
<reference evidence="2 3" key="1">
    <citation type="submission" date="2019-06" db="EMBL/GenBank/DDBJ databases">
        <title>Discovery of a novel chromosome fission-fusion reversal in muntjac.</title>
        <authorList>
            <person name="Mudd A.B."/>
            <person name="Bredeson J.V."/>
            <person name="Baum R."/>
            <person name="Hockemeyer D."/>
            <person name="Rokhsar D.S."/>
        </authorList>
    </citation>
    <scope>NUCLEOTIDE SEQUENCE [LARGE SCALE GENOMIC DNA]</scope>
    <source>
        <strain evidence="2">UTSW_UCB_Mm</strain>
        <tissue evidence="2">Fibroblast cell line</tissue>
    </source>
</reference>
<gene>
    <name evidence="2" type="ORF">FD754_001818</name>
</gene>
<evidence type="ECO:0000256" key="1">
    <source>
        <dbReference type="SAM" id="MobiDB-lite"/>
    </source>
</evidence>
<comment type="caution">
    <text evidence="2">The sequence shown here is derived from an EMBL/GenBank/DDBJ whole genome shotgun (WGS) entry which is preliminary data.</text>
</comment>
<dbReference type="GO" id="GO:0015074">
    <property type="term" value="P:DNA integration"/>
    <property type="evidence" value="ECO:0007669"/>
    <property type="project" value="TreeGrafter"/>
</dbReference>
<dbReference type="GO" id="GO:0003690">
    <property type="term" value="F:double-stranded DNA binding"/>
    <property type="evidence" value="ECO:0007669"/>
    <property type="project" value="TreeGrafter"/>
</dbReference>
<dbReference type="GO" id="GO:0044547">
    <property type="term" value="F:DNA topoisomerase binding"/>
    <property type="evidence" value="ECO:0007669"/>
    <property type="project" value="TreeGrafter"/>
</dbReference>
<dbReference type="PANTHER" id="PTHR46060">
    <property type="entry name" value="MARINER MOS1 TRANSPOSASE-LIKE PROTEIN"/>
    <property type="match status" value="1"/>
</dbReference>
<name>A0A5N3W7L4_MUNMU</name>
<dbReference type="Proteomes" id="UP000326458">
    <property type="component" value="Unassembled WGS sequence"/>
</dbReference>
<evidence type="ECO:0000313" key="2">
    <source>
        <dbReference type="EMBL" id="KAB0357662.1"/>
    </source>
</evidence>
<dbReference type="GO" id="GO:0035861">
    <property type="term" value="C:site of double-strand break"/>
    <property type="evidence" value="ECO:0007669"/>
    <property type="project" value="TreeGrafter"/>
</dbReference>
<dbReference type="Gene3D" id="1.10.10.1450">
    <property type="match status" value="1"/>
</dbReference>
<feature type="compositionally biased region" description="Basic and acidic residues" evidence="1">
    <location>
        <begin position="41"/>
        <end position="51"/>
    </location>
</feature>
<dbReference type="GO" id="GO:0005634">
    <property type="term" value="C:nucleus"/>
    <property type="evidence" value="ECO:0007669"/>
    <property type="project" value="TreeGrafter"/>
</dbReference>
<dbReference type="AlphaFoldDB" id="A0A5N3W7L4"/>
<dbReference type="InterPro" id="IPR052709">
    <property type="entry name" value="Transposase-MT_Hybrid"/>
</dbReference>
<dbReference type="EMBL" id="VCEA01000001">
    <property type="protein sequence ID" value="KAB0357662.1"/>
    <property type="molecule type" value="Genomic_DNA"/>
</dbReference>
<keyword evidence="3" id="KW-1185">Reference proteome</keyword>